<dbReference type="GO" id="GO:0080120">
    <property type="term" value="P:CAAX-box protein maturation"/>
    <property type="evidence" value="ECO:0007669"/>
    <property type="project" value="UniProtKB-ARBA"/>
</dbReference>
<feature type="domain" description="CAAX prenyl protease 2/Lysostaphin resistance protein A-like" evidence="2">
    <location>
        <begin position="145"/>
        <end position="241"/>
    </location>
</feature>
<gene>
    <name evidence="3" type="ORF">E4Z66_06435</name>
</gene>
<feature type="transmembrane region" description="Helical" evidence="1">
    <location>
        <begin position="240"/>
        <end position="261"/>
    </location>
</feature>
<reference evidence="3 4" key="1">
    <citation type="submission" date="2019-04" db="EMBL/GenBank/DDBJ databases">
        <title>Shimia ponticola sp. nov., isolated from seawater.</title>
        <authorList>
            <person name="Kim Y.-O."/>
            <person name="Yoon J.-H."/>
        </authorList>
    </citation>
    <scope>NUCLEOTIDE SEQUENCE [LARGE SCALE GENOMIC DNA]</scope>
    <source>
        <strain evidence="3 4">MYP11</strain>
    </source>
</reference>
<evidence type="ECO:0000256" key="1">
    <source>
        <dbReference type="SAM" id="Phobius"/>
    </source>
</evidence>
<dbReference type="InterPro" id="IPR052710">
    <property type="entry name" value="CAAX_protease"/>
</dbReference>
<sequence>MNYTPHEDLVRPARDGRNGLIRTALSCVLMIAIIIVSTMLLYDFVQGAAASFGHFVTIEDLAAARTPALMLLMLFSFALWLAALSVALRFMHKRTLRPVLGQSVWPEFFRVLAALVLLNIVLLLLPPWGMFADTEPGLPVATWLSLLPLSLLAVLVQVSAEEILFRGYLQQQIAAHTRSPIAWIGLPSALFAIAHYDPSLGSNAWIVVAWAGLFGALMADLTARSGSLGPAIAVHFVNNAFAMLILSPMESLSGLALRLYAFPMADEAAMRELLLIDFAFMLVSWLAARVALRS</sequence>
<keyword evidence="3" id="KW-0645">Protease</keyword>
<dbReference type="PANTHER" id="PTHR36435">
    <property type="entry name" value="SLR1288 PROTEIN"/>
    <property type="match status" value="1"/>
</dbReference>
<evidence type="ECO:0000313" key="4">
    <source>
        <dbReference type="Proteomes" id="UP000306602"/>
    </source>
</evidence>
<keyword evidence="1" id="KW-1133">Transmembrane helix</keyword>
<dbReference type="Proteomes" id="UP000306602">
    <property type="component" value="Unassembled WGS sequence"/>
</dbReference>
<proteinExistence type="predicted"/>
<dbReference type="GO" id="GO:0006508">
    <property type="term" value="P:proteolysis"/>
    <property type="evidence" value="ECO:0007669"/>
    <property type="project" value="UniProtKB-KW"/>
</dbReference>
<dbReference type="GO" id="GO:0008237">
    <property type="term" value="F:metallopeptidase activity"/>
    <property type="evidence" value="ECO:0007669"/>
    <property type="project" value="UniProtKB-KW"/>
</dbReference>
<protein>
    <submittedName>
        <fullName evidence="3">CPBP family intramembrane metalloprotease</fullName>
    </submittedName>
</protein>
<evidence type="ECO:0000313" key="3">
    <source>
        <dbReference type="EMBL" id="THH36584.1"/>
    </source>
</evidence>
<dbReference type="EMBL" id="SRKY01000002">
    <property type="protein sequence ID" value="THH36584.1"/>
    <property type="molecule type" value="Genomic_DNA"/>
</dbReference>
<feature type="transmembrane region" description="Helical" evidence="1">
    <location>
        <begin position="202"/>
        <end position="219"/>
    </location>
</feature>
<feature type="transmembrane region" description="Helical" evidence="1">
    <location>
        <begin position="273"/>
        <end position="292"/>
    </location>
</feature>
<keyword evidence="3" id="KW-0378">Hydrolase</keyword>
<feature type="transmembrane region" description="Helical" evidence="1">
    <location>
        <begin position="108"/>
        <end position="128"/>
    </location>
</feature>
<dbReference type="RefSeq" id="WP_136462174.1">
    <property type="nucleotide sequence ID" value="NZ_SRKY01000002.1"/>
</dbReference>
<keyword evidence="1" id="KW-0472">Membrane</keyword>
<dbReference type="GO" id="GO:0004175">
    <property type="term" value="F:endopeptidase activity"/>
    <property type="evidence" value="ECO:0007669"/>
    <property type="project" value="UniProtKB-ARBA"/>
</dbReference>
<comment type="caution">
    <text evidence="3">The sequence shown here is derived from an EMBL/GenBank/DDBJ whole genome shotgun (WGS) entry which is preliminary data.</text>
</comment>
<feature type="transmembrane region" description="Helical" evidence="1">
    <location>
        <begin position="180"/>
        <end position="196"/>
    </location>
</feature>
<dbReference type="AlphaFoldDB" id="A0A4S4NB27"/>
<evidence type="ECO:0000259" key="2">
    <source>
        <dbReference type="Pfam" id="PF02517"/>
    </source>
</evidence>
<keyword evidence="4" id="KW-1185">Reference proteome</keyword>
<accession>A0A4S4NB27</accession>
<dbReference type="OrthoDB" id="7171777at2"/>
<feature type="transmembrane region" description="Helical" evidence="1">
    <location>
        <begin position="140"/>
        <end position="160"/>
    </location>
</feature>
<name>A0A4S4NB27_9RHOB</name>
<keyword evidence="1" id="KW-0812">Transmembrane</keyword>
<keyword evidence="3" id="KW-0482">Metalloprotease</keyword>
<feature type="transmembrane region" description="Helical" evidence="1">
    <location>
        <begin position="68"/>
        <end position="88"/>
    </location>
</feature>
<feature type="transmembrane region" description="Helical" evidence="1">
    <location>
        <begin position="20"/>
        <end position="42"/>
    </location>
</feature>
<dbReference type="InterPro" id="IPR003675">
    <property type="entry name" value="Rce1/LyrA-like_dom"/>
</dbReference>
<dbReference type="Pfam" id="PF02517">
    <property type="entry name" value="Rce1-like"/>
    <property type="match status" value="1"/>
</dbReference>
<dbReference type="PANTHER" id="PTHR36435:SF1">
    <property type="entry name" value="CAAX AMINO TERMINAL PROTEASE FAMILY PROTEIN"/>
    <property type="match status" value="1"/>
</dbReference>
<organism evidence="3 4">
    <name type="scientific">Aliishimia ponticola</name>
    <dbReference type="NCBI Taxonomy" id="2499833"/>
    <lineage>
        <taxon>Bacteria</taxon>
        <taxon>Pseudomonadati</taxon>
        <taxon>Pseudomonadota</taxon>
        <taxon>Alphaproteobacteria</taxon>
        <taxon>Rhodobacterales</taxon>
        <taxon>Paracoccaceae</taxon>
        <taxon>Aliishimia</taxon>
    </lineage>
</organism>